<dbReference type="Proteomes" id="UP000297295">
    <property type="component" value="Unassembled WGS sequence"/>
</dbReference>
<keyword evidence="2" id="KW-1185">Reference proteome</keyword>
<dbReference type="OrthoDB" id="122819at2157"/>
<dbReference type="RefSeq" id="WP_135390165.1">
    <property type="nucleotide sequence ID" value="NZ_PGGK01000011.1"/>
</dbReference>
<protein>
    <submittedName>
        <fullName evidence="1">Uncharacterized protein</fullName>
    </submittedName>
</protein>
<gene>
    <name evidence="1" type="ORF">CUN85_09955</name>
</gene>
<organism evidence="1 2">
    <name type="scientific">Methanolobus halotolerans</name>
    <dbReference type="NCBI Taxonomy" id="2052935"/>
    <lineage>
        <taxon>Archaea</taxon>
        <taxon>Methanobacteriati</taxon>
        <taxon>Methanobacteriota</taxon>
        <taxon>Stenosarchaea group</taxon>
        <taxon>Methanomicrobia</taxon>
        <taxon>Methanosarcinales</taxon>
        <taxon>Methanosarcinaceae</taxon>
        <taxon>Methanolobus</taxon>
    </lineage>
</organism>
<sequence length="914" mass="101333">MTFETVVFGSYEVGVGFTPGDSIPEGGYRVFIVPTVNMGDYAMDVSLSYVDQFGNPATTTVSTSVPAHTVAGTHVQMVLNNGDSGVREVTAVTVVGGTTGETFNLESWNEGLGVAIEIAPRCQMDIHETAGWTSKDYARTSLLEEESSNSLQYTQNINTSNVDYDGDKFKLQVEQIDIYPENSAHVDTDDGFLPGIFTLDNVTMSMKLNLVPEEDYNKVDSTYMNKGFEIIASGFTKITFDYDVVLDSAHFIAELVDSSGTVKWSKNGTASGTGQIVTFVDDHFVFRVRCTAPDSPSVWTSPADPWDNHMYIANVQLDRYKPSGYIEQTTYKYRENMKQLEQLFIGGSLGTTGTNIQAQLDIGDSLATTTGWIGPDGTSVTKYSLAGNMINTGGHNGSYWRTKIYLTGDGRYTPSFDYLKYTFLICLYEKLLEWAPVVPKALDVTIDGRQLPLSIYGNIDKISNVGLILSGNFFVTPANLLLQVTMQHQSSVDNDIDVVDTARATGMWYFQLYDSTDFVYGCNYSNVEFMSNTFKLKAQTIEPNYGTEIDSDPGFLSCNPTIDAGNKELSITLPADTTFNCINSEYERHSFIWQVSGFTSLEFDYDISINSSYFILELVDADGTVKWSKNGTASGTGHVVSMTTTKWELRLRCKGNYTSPAIYSDYIKVSNIKITRYSLNGYIEQPWRMGKNHVDHLQQLDLNWTSGTAGTAVKLQMDIADTWDGTGTGWIGPDGTSGSYYTGDIQAIDDGGYNGNYYKFKIYFESDGRYTPTFTSIKVMEFIKNYLKLLKFGKTWSEATVGIVMSGYVRDQENTIISNGVKVVLESTYTFGKDTMGAVNPNTGFYQVFVKDAKYDKRHLILQVSGKTTNLSLSEYGSPEILDATTGDVPNQDLHFWKAPLCKSVAHVDSLVTY</sequence>
<evidence type="ECO:0000313" key="1">
    <source>
        <dbReference type="EMBL" id="TGC08137.1"/>
    </source>
</evidence>
<proteinExistence type="predicted"/>
<name>A0A4E0PXQ5_9EURY</name>
<comment type="caution">
    <text evidence="1">The sequence shown here is derived from an EMBL/GenBank/DDBJ whole genome shotgun (WGS) entry which is preliminary data.</text>
</comment>
<dbReference type="EMBL" id="PGGK01000011">
    <property type="protein sequence ID" value="TGC08137.1"/>
    <property type="molecule type" value="Genomic_DNA"/>
</dbReference>
<dbReference type="AlphaFoldDB" id="A0A4E0PXQ5"/>
<reference evidence="1 2" key="1">
    <citation type="submission" date="2017-11" db="EMBL/GenBank/DDBJ databases">
        <title>Isolation and Characterization of Methanogenic Archaea from Saline Meromictic Lake at Siberia.</title>
        <authorList>
            <person name="Shen Y."/>
            <person name="Huang H.-H."/>
            <person name="Lai M.-C."/>
            <person name="Chen S.-C."/>
        </authorList>
    </citation>
    <scope>NUCLEOTIDE SEQUENCE [LARGE SCALE GENOMIC DNA]</scope>
    <source>
        <strain evidence="1 2">SY-01</strain>
    </source>
</reference>
<evidence type="ECO:0000313" key="2">
    <source>
        <dbReference type="Proteomes" id="UP000297295"/>
    </source>
</evidence>
<accession>A0A4E0PXQ5</accession>